<dbReference type="PROSITE" id="PS50110">
    <property type="entry name" value="RESPONSE_REGULATORY"/>
    <property type="match status" value="1"/>
</dbReference>
<proteinExistence type="predicted"/>
<dbReference type="GO" id="GO:0016301">
    <property type="term" value="F:kinase activity"/>
    <property type="evidence" value="ECO:0007669"/>
    <property type="project" value="UniProtKB-KW"/>
</dbReference>
<feature type="non-terminal residue" evidence="4">
    <location>
        <position position="1"/>
    </location>
</feature>
<dbReference type="Gene3D" id="3.40.50.2300">
    <property type="match status" value="1"/>
</dbReference>
<keyword evidence="4" id="KW-0808">Transferase</keyword>
<dbReference type="Pfam" id="PF00072">
    <property type="entry name" value="Response_reg"/>
    <property type="match status" value="1"/>
</dbReference>
<dbReference type="InterPro" id="IPR001789">
    <property type="entry name" value="Sig_transdc_resp-reg_receiver"/>
</dbReference>
<feature type="domain" description="Response regulatory" evidence="3">
    <location>
        <begin position="1"/>
        <end position="100"/>
    </location>
</feature>
<dbReference type="GO" id="GO:0000160">
    <property type="term" value="P:phosphorelay signal transduction system"/>
    <property type="evidence" value="ECO:0007669"/>
    <property type="project" value="InterPro"/>
</dbReference>
<accession>A0A699TEB4</accession>
<feature type="modified residue" description="4-aspartylphosphate" evidence="2">
    <location>
        <position position="32"/>
    </location>
</feature>
<organism evidence="4">
    <name type="scientific">Tanacetum cinerariifolium</name>
    <name type="common">Dalmatian daisy</name>
    <name type="synonym">Chrysanthemum cinerariifolium</name>
    <dbReference type="NCBI Taxonomy" id="118510"/>
    <lineage>
        <taxon>Eukaryota</taxon>
        <taxon>Viridiplantae</taxon>
        <taxon>Streptophyta</taxon>
        <taxon>Embryophyta</taxon>
        <taxon>Tracheophyta</taxon>
        <taxon>Spermatophyta</taxon>
        <taxon>Magnoliopsida</taxon>
        <taxon>eudicotyledons</taxon>
        <taxon>Gunneridae</taxon>
        <taxon>Pentapetalae</taxon>
        <taxon>asterids</taxon>
        <taxon>campanulids</taxon>
        <taxon>Asterales</taxon>
        <taxon>Asteraceae</taxon>
        <taxon>Asteroideae</taxon>
        <taxon>Anthemideae</taxon>
        <taxon>Anthemidinae</taxon>
        <taxon>Tanacetum</taxon>
    </lineage>
</organism>
<keyword evidence="4" id="KW-0418">Kinase</keyword>
<dbReference type="SUPFAM" id="SSF52172">
    <property type="entry name" value="CheY-like"/>
    <property type="match status" value="1"/>
</dbReference>
<name>A0A699TEB4_TANCI</name>
<dbReference type="InterPro" id="IPR050595">
    <property type="entry name" value="Bact_response_regulator"/>
</dbReference>
<dbReference type="InterPro" id="IPR011006">
    <property type="entry name" value="CheY-like_superfamily"/>
</dbReference>
<dbReference type="EMBL" id="BKCJ011232471">
    <property type="protein sequence ID" value="GFD07591.1"/>
    <property type="molecule type" value="Genomic_DNA"/>
</dbReference>
<evidence type="ECO:0000313" key="4">
    <source>
        <dbReference type="EMBL" id="GFD07591.1"/>
    </source>
</evidence>
<evidence type="ECO:0000256" key="1">
    <source>
        <dbReference type="ARBA" id="ARBA00022553"/>
    </source>
</evidence>
<evidence type="ECO:0000259" key="3">
    <source>
        <dbReference type="PROSITE" id="PS50110"/>
    </source>
</evidence>
<reference evidence="4" key="1">
    <citation type="journal article" date="2019" name="Sci. Rep.">
        <title>Draft genome of Tanacetum cinerariifolium, the natural source of mosquito coil.</title>
        <authorList>
            <person name="Yamashiro T."/>
            <person name="Shiraishi A."/>
            <person name="Satake H."/>
            <person name="Nakayama K."/>
        </authorList>
    </citation>
    <scope>NUCLEOTIDE SEQUENCE</scope>
</reference>
<keyword evidence="1 2" id="KW-0597">Phosphoprotein</keyword>
<evidence type="ECO:0000256" key="2">
    <source>
        <dbReference type="PROSITE-ProRule" id="PRU00169"/>
    </source>
</evidence>
<sequence>LEELDRTVRCVDSGAKALACMTSGAIGLVLMDVQMPGMDGFEVARRMRADPDTRFTPIIFISGMRQTDAVLTQGYTAGAVDFMTKPVHPAMLLHKARACPGCFVLLATAGRAAVHDDPGAGHVGGARIAPPTGSHDHYRSAYRLAEPPWFHPGLAGGDFPEPT</sequence>
<dbReference type="PANTHER" id="PTHR44591">
    <property type="entry name" value="STRESS RESPONSE REGULATOR PROTEIN 1"/>
    <property type="match status" value="1"/>
</dbReference>
<feature type="non-terminal residue" evidence="4">
    <location>
        <position position="163"/>
    </location>
</feature>
<protein>
    <submittedName>
        <fullName evidence="4">Two-component system sensor histidine kinase/response regulator, putative</fullName>
    </submittedName>
</protein>
<dbReference type="SMART" id="SM00448">
    <property type="entry name" value="REC"/>
    <property type="match status" value="1"/>
</dbReference>
<comment type="caution">
    <text evidence="4">The sequence shown here is derived from an EMBL/GenBank/DDBJ whole genome shotgun (WGS) entry which is preliminary data.</text>
</comment>
<dbReference type="PANTHER" id="PTHR44591:SF3">
    <property type="entry name" value="RESPONSE REGULATORY DOMAIN-CONTAINING PROTEIN"/>
    <property type="match status" value="1"/>
</dbReference>
<dbReference type="AlphaFoldDB" id="A0A699TEB4"/>
<gene>
    <name evidence="4" type="ORF">Tci_879560</name>
</gene>